<name>X6MWR8_RETFI</name>
<comment type="caution">
    <text evidence="3">The sequence shown here is derived from an EMBL/GenBank/DDBJ whole genome shotgun (WGS) entry which is preliminary data.</text>
</comment>
<gene>
    <name evidence="3" type="ORF">RFI_19401</name>
</gene>
<accession>X6MWR8</accession>
<feature type="region of interest" description="Disordered" evidence="2">
    <location>
        <begin position="1"/>
        <end position="20"/>
    </location>
</feature>
<dbReference type="EMBL" id="ASPP01015787">
    <property type="protein sequence ID" value="ETO17902.1"/>
    <property type="molecule type" value="Genomic_DNA"/>
</dbReference>
<feature type="compositionally biased region" description="Basic and acidic residues" evidence="2">
    <location>
        <begin position="267"/>
        <end position="283"/>
    </location>
</feature>
<feature type="compositionally biased region" description="Basic residues" evidence="2">
    <location>
        <begin position="1"/>
        <end position="14"/>
    </location>
</feature>
<proteinExistence type="predicted"/>
<sequence length="453" mass="52207">KKKKKKKKKKKNIRKALIEEHEEQMKLLEAENDKKEEERLSKTADNGTQKELDKLIDENNQLRKALDEREMVMHKLQQRSNRYALLLQEKKTIESKHLTLQKEFEVLNDEIHKLQTVLQIYETNIQQLTDEKLELQLQQPTTQENLSNFVENVGLFRAKSISNLNGILSSFFLPYKIYHRSLQTLEVQSVHSNTIPNLEEQMLTIRSTRSQTKNRKSFDGDDFEQKHHEAPALSPSNKEGTAIEKAAPANASQESTNDIAPISLKLDQQDKDKETEKEKDKENCSNFPQTWEEILKSLNTKNLKNLNTRPSRDATSIVSNESEQDCGERLFAIEEQLQSIKEVLKQLCNNTDPIHLTQEIRPFERLLRQLHIKMDGQIASGACQSNYYGTVPPSMPAPSITPNSLVVKRKTNTNLDVTGSFSEDGSVTDTVSSHQGEFKSYFIILLFCFFRYL</sequence>
<feature type="compositionally biased region" description="Basic and acidic residues" evidence="2">
    <location>
        <begin position="216"/>
        <end position="230"/>
    </location>
</feature>
<feature type="region of interest" description="Disordered" evidence="2">
    <location>
        <begin position="205"/>
        <end position="285"/>
    </location>
</feature>
<dbReference type="AlphaFoldDB" id="X6MWR8"/>
<keyword evidence="4" id="KW-1185">Reference proteome</keyword>
<feature type="non-terminal residue" evidence="3">
    <location>
        <position position="1"/>
    </location>
</feature>
<keyword evidence="1" id="KW-0175">Coiled coil</keyword>
<organism evidence="3 4">
    <name type="scientific">Reticulomyxa filosa</name>
    <dbReference type="NCBI Taxonomy" id="46433"/>
    <lineage>
        <taxon>Eukaryota</taxon>
        <taxon>Sar</taxon>
        <taxon>Rhizaria</taxon>
        <taxon>Retaria</taxon>
        <taxon>Foraminifera</taxon>
        <taxon>Monothalamids</taxon>
        <taxon>Reticulomyxidae</taxon>
        <taxon>Reticulomyxa</taxon>
    </lineage>
</organism>
<evidence type="ECO:0000313" key="4">
    <source>
        <dbReference type="Proteomes" id="UP000023152"/>
    </source>
</evidence>
<evidence type="ECO:0000256" key="1">
    <source>
        <dbReference type="SAM" id="Coils"/>
    </source>
</evidence>
<reference evidence="3 4" key="1">
    <citation type="journal article" date="2013" name="Curr. Biol.">
        <title>The Genome of the Foraminiferan Reticulomyxa filosa.</title>
        <authorList>
            <person name="Glockner G."/>
            <person name="Hulsmann N."/>
            <person name="Schleicher M."/>
            <person name="Noegel A.A."/>
            <person name="Eichinger L."/>
            <person name="Gallinger C."/>
            <person name="Pawlowski J."/>
            <person name="Sierra R."/>
            <person name="Euteneuer U."/>
            <person name="Pillet L."/>
            <person name="Moustafa A."/>
            <person name="Platzer M."/>
            <person name="Groth M."/>
            <person name="Szafranski K."/>
            <person name="Schliwa M."/>
        </authorList>
    </citation>
    <scope>NUCLEOTIDE SEQUENCE [LARGE SCALE GENOMIC DNA]</scope>
</reference>
<evidence type="ECO:0000256" key="2">
    <source>
        <dbReference type="SAM" id="MobiDB-lite"/>
    </source>
</evidence>
<feature type="coiled-coil region" evidence="1">
    <location>
        <begin position="104"/>
        <end position="138"/>
    </location>
</feature>
<dbReference type="Proteomes" id="UP000023152">
    <property type="component" value="Unassembled WGS sequence"/>
</dbReference>
<protein>
    <submittedName>
        <fullName evidence="3">Viral A-type inclusion protein</fullName>
    </submittedName>
</protein>
<evidence type="ECO:0000313" key="3">
    <source>
        <dbReference type="EMBL" id="ETO17902.1"/>
    </source>
</evidence>
<feature type="region of interest" description="Disordered" evidence="2">
    <location>
        <begin position="28"/>
        <end position="50"/>
    </location>
</feature>